<gene>
    <name evidence="3" type="ORF">AZI87_15115</name>
</gene>
<dbReference type="RefSeq" id="WP_063208820.1">
    <property type="nucleotide sequence ID" value="NZ_LUKD01000008.1"/>
</dbReference>
<dbReference type="EMBL" id="LUKD01000008">
    <property type="protein sequence ID" value="KYG62622.1"/>
    <property type="molecule type" value="Genomic_DNA"/>
</dbReference>
<evidence type="ECO:0000313" key="4">
    <source>
        <dbReference type="Proteomes" id="UP000075799"/>
    </source>
</evidence>
<dbReference type="Pfam" id="PF14238">
    <property type="entry name" value="DUF4340"/>
    <property type="match status" value="1"/>
</dbReference>
<dbReference type="Proteomes" id="UP000075799">
    <property type="component" value="Unassembled WGS sequence"/>
</dbReference>
<reference evidence="3 4" key="1">
    <citation type="submission" date="2016-03" db="EMBL/GenBank/DDBJ databases">
        <authorList>
            <person name="Ploux O."/>
        </authorList>
    </citation>
    <scope>NUCLEOTIDE SEQUENCE [LARGE SCALE GENOMIC DNA]</scope>
    <source>
        <strain evidence="3 4">EC13</strain>
    </source>
</reference>
<dbReference type="InterPro" id="IPR025641">
    <property type="entry name" value="DUF4340"/>
</dbReference>
<evidence type="ECO:0000313" key="3">
    <source>
        <dbReference type="EMBL" id="KYG62622.1"/>
    </source>
</evidence>
<evidence type="ECO:0000259" key="2">
    <source>
        <dbReference type="Pfam" id="PF14238"/>
    </source>
</evidence>
<accession>A0A162FWE6</accession>
<evidence type="ECO:0000256" key="1">
    <source>
        <dbReference type="SAM" id="MobiDB-lite"/>
    </source>
</evidence>
<comment type="caution">
    <text evidence="3">The sequence shown here is derived from an EMBL/GenBank/DDBJ whole genome shotgun (WGS) entry which is preliminary data.</text>
</comment>
<dbReference type="OrthoDB" id="5289639at2"/>
<feature type="domain" description="DUF4340" evidence="2">
    <location>
        <begin position="105"/>
        <end position="243"/>
    </location>
</feature>
<proteinExistence type="predicted"/>
<sequence>MKLKGRTILVLCLLILGGYAYWDYLRDKKTEDTNMEQARLMTLNFEHVDSFEILKGEQKIVLKRSVDGWELIEPLKDLADNAAADDFVKNVFPERVIEVAREGGEIDWAMYGLDKPLAQITFKTSDGKENVFQISNKRNFEENVFARRGNENRVLIVNSVWQNRANKTASDFRDRRFLRHKIASVDVLKLKNSKGTMELKRVDGVWQLVGAKKDYKLDQNKVREVLSAIAEAKAAEILANKEKIPAGKSLFTMDLQIADKSWKAEVTQAPDLLIYAKVSDPAFQMKMEAGALDRFIKMSPDDLKETPPSKPETKEGEDQQQAMAGQKEKK</sequence>
<feature type="compositionally biased region" description="Basic and acidic residues" evidence="1">
    <location>
        <begin position="297"/>
        <end position="317"/>
    </location>
</feature>
<name>A0A162FWE6_BDEBC</name>
<protein>
    <recommendedName>
        <fullName evidence="2">DUF4340 domain-containing protein</fullName>
    </recommendedName>
</protein>
<dbReference type="AlphaFoldDB" id="A0A162FWE6"/>
<organism evidence="3 4">
    <name type="scientific">Bdellovibrio bacteriovorus</name>
    <dbReference type="NCBI Taxonomy" id="959"/>
    <lineage>
        <taxon>Bacteria</taxon>
        <taxon>Pseudomonadati</taxon>
        <taxon>Bdellovibrionota</taxon>
        <taxon>Bdellovibrionia</taxon>
        <taxon>Bdellovibrionales</taxon>
        <taxon>Pseudobdellovibrionaceae</taxon>
        <taxon>Bdellovibrio</taxon>
    </lineage>
</organism>
<feature type="region of interest" description="Disordered" evidence="1">
    <location>
        <begin position="297"/>
        <end position="330"/>
    </location>
</feature>